<dbReference type="Pfam" id="PF17866">
    <property type="entry name" value="AAA_lid_6"/>
    <property type="match status" value="2"/>
</dbReference>
<dbReference type="InterPro" id="IPR003593">
    <property type="entry name" value="AAA+_ATPase"/>
</dbReference>
<feature type="domain" description="AAA+ ATPase" evidence="4">
    <location>
        <begin position="342"/>
        <end position="480"/>
    </location>
</feature>
<keyword evidence="3" id="KW-0067">ATP-binding</keyword>
<reference evidence="5" key="2">
    <citation type="submission" date="2021-04" db="EMBL/GenBank/DDBJ databases">
        <authorList>
            <person name="Gilroy R."/>
        </authorList>
    </citation>
    <scope>NUCLEOTIDE SEQUENCE</scope>
    <source>
        <strain evidence="5">ChiHjej9B8-1298</strain>
    </source>
</reference>
<accession>A0A9D2J0W1</accession>
<dbReference type="PANTHER" id="PTHR43392:SF2">
    <property type="entry name" value="AAA-TYPE ATPASE FAMILY PROTEIN _ ANKYRIN REPEAT FAMILY PROTEIN"/>
    <property type="match status" value="1"/>
</dbReference>
<dbReference type="InterPro" id="IPR050773">
    <property type="entry name" value="CbxX/CfxQ_RuBisCO_ESX"/>
</dbReference>
<reference evidence="5" key="1">
    <citation type="journal article" date="2021" name="PeerJ">
        <title>Extensive microbial diversity within the chicken gut microbiome revealed by metagenomics and culture.</title>
        <authorList>
            <person name="Gilroy R."/>
            <person name="Ravi A."/>
            <person name="Getino M."/>
            <person name="Pursley I."/>
            <person name="Horton D.L."/>
            <person name="Alikhan N.F."/>
            <person name="Baker D."/>
            <person name="Gharbi K."/>
            <person name="Hall N."/>
            <person name="Watson M."/>
            <person name="Adriaenssens E.M."/>
            <person name="Foster-Nyarko E."/>
            <person name="Jarju S."/>
            <person name="Secka A."/>
            <person name="Antonio M."/>
            <person name="Oren A."/>
            <person name="Chaudhuri R.R."/>
            <person name="La Ragione R."/>
            <person name="Hildebrand F."/>
            <person name="Pallen M.J."/>
        </authorList>
    </citation>
    <scope>NUCLEOTIDE SEQUENCE</scope>
    <source>
        <strain evidence="5">ChiHjej9B8-1298</strain>
    </source>
</reference>
<evidence type="ECO:0000256" key="1">
    <source>
        <dbReference type="ARBA" id="ARBA00010378"/>
    </source>
</evidence>
<sequence length="849" mass="94121">MKTCTNCQKDNRDQARFCRHCGERLAGAGMDGIDAPAPGYRCSSSRDTLDRLVGLDGPKKEVRDLVATVRMITAQRGKAVLNTLNMNILITGPSGSGKSRLLTETSDYLEDEGLFKSGECDIFTPLVIDQLNLEEKPLKGVVLDDAHKLLPPDKDADLTDTALEYLFENSRIRLLGGTDRLTLLLAGSQELQDYVDRRPELKNLFALNIRLPEYSPTEVASVCEAILRDTYQLALTGEAREKLARVFNYERRHSDKFAGAHLAASKANELMMQAARRCRGSLPTTVEAEDVTGREYVPKTLDEVMKEFDKYVGVDEIKETMVQIVNSIRSFQKLHPDKAYELKDHYLFLGNPGTGKTTMARVFADALSAMGILPSGQLVEVAPKDLKGQYMGHTGPKVDAVFDRAMGGVLFIDEAYDLWGGENDTFGNEAVTALIKNVEDRRGKLVVILAGYPREMGVFATANPGIASRFNSTINFRDYNGPELTEIARRMVKAQGYTLDAGAEKAFGKFFEKMYISRKKDFANAREVRNAVDKAIKAQNTRIRREMEQPGFDPATEFVLTMGDFTGENEKPPLSVDEVIATLDDLIGMDDIKQEIRKLANVALVNRMRMERGLGAAALQPVNIILTGNPGTGKTTIAKRLGQVLHAAGVLPSDKVVEREAKSILSSYVNASGQNMDKAVDEAMGGVLFIDEAYNLLPQPGSMNNTGNEALDALMTRMENDKGKFVVVIAGYKDRMEDLVRRGNPGLMSRFNKRFHIDDYSAEDLTEIFRINARKRKFTLTPEAEQALARRMRDMVVHKGLHFGNAREAVNLLNEVVEMQGNRIAADPRVIDVNPDALTTIEAVDIPQE</sequence>
<dbReference type="PRINTS" id="PR00820">
    <property type="entry name" value="CBXXCFQX"/>
</dbReference>
<dbReference type="PANTHER" id="PTHR43392">
    <property type="entry name" value="AAA-TYPE ATPASE FAMILY PROTEIN / ANKYRIN REPEAT FAMILY PROTEIN"/>
    <property type="match status" value="1"/>
</dbReference>
<gene>
    <name evidence="5" type="ORF">H9814_02580</name>
</gene>
<dbReference type="SMART" id="SM00382">
    <property type="entry name" value="AAA"/>
    <property type="match status" value="3"/>
</dbReference>
<evidence type="ECO:0000256" key="2">
    <source>
        <dbReference type="ARBA" id="ARBA00022741"/>
    </source>
</evidence>
<name>A0A9D2J0W1_9BACE</name>
<evidence type="ECO:0000313" key="6">
    <source>
        <dbReference type="Proteomes" id="UP000824028"/>
    </source>
</evidence>
<organism evidence="5 6">
    <name type="scientific">Candidatus Bacteroides merdigallinarum</name>
    <dbReference type="NCBI Taxonomy" id="2838473"/>
    <lineage>
        <taxon>Bacteria</taxon>
        <taxon>Pseudomonadati</taxon>
        <taxon>Bacteroidota</taxon>
        <taxon>Bacteroidia</taxon>
        <taxon>Bacteroidales</taxon>
        <taxon>Bacteroidaceae</taxon>
        <taxon>Bacteroides</taxon>
    </lineage>
</organism>
<dbReference type="Pfam" id="PF00004">
    <property type="entry name" value="AAA"/>
    <property type="match status" value="2"/>
</dbReference>
<dbReference type="InterPro" id="IPR000641">
    <property type="entry name" value="CbxX/CfxQ"/>
</dbReference>
<dbReference type="Gene3D" id="1.10.8.60">
    <property type="match status" value="2"/>
</dbReference>
<evidence type="ECO:0000256" key="3">
    <source>
        <dbReference type="ARBA" id="ARBA00022840"/>
    </source>
</evidence>
<evidence type="ECO:0000313" key="5">
    <source>
        <dbReference type="EMBL" id="HIZ32423.1"/>
    </source>
</evidence>
<dbReference type="CDD" id="cd00009">
    <property type="entry name" value="AAA"/>
    <property type="match status" value="2"/>
</dbReference>
<protein>
    <submittedName>
        <fullName evidence="5">AAA family ATPase</fullName>
    </submittedName>
</protein>
<dbReference type="InterPro" id="IPR000470">
    <property type="entry name" value="CbxX/CfqX_mono"/>
</dbReference>
<feature type="domain" description="AAA+ ATPase" evidence="4">
    <location>
        <begin position="84"/>
        <end position="215"/>
    </location>
</feature>
<evidence type="ECO:0000259" key="4">
    <source>
        <dbReference type="SMART" id="SM00382"/>
    </source>
</evidence>
<dbReference type="InterPro" id="IPR027417">
    <property type="entry name" value="P-loop_NTPase"/>
</dbReference>
<dbReference type="InterPro" id="IPR003959">
    <property type="entry name" value="ATPase_AAA_core"/>
</dbReference>
<dbReference type="Gene3D" id="3.40.50.300">
    <property type="entry name" value="P-loop containing nucleotide triphosphate hydrolases"/>
    <property type="match status" value="3"/>
</dbReference>
<dbReference type="GO" id="GO:0005524">
    <property type="term" value="F:ATP binding"/>
    <property type="evidence" value="ECO:0007669"/>
    <property type="project" value="UniProtKB-KW"/>
</dbReference>
<feature type="domain" description="AAA+ ATPase" evidence="4">
    <location>
        <begin position="620"/>
        <end position="761"/>
    </location>
</feature>
<dbReference type="InterPro" id="IPR041627">
    <property type="entry name" value="AAA_lid_6"/>
</dbReference>
<dbReference type="AlphaFoldDB" id="A0A9D2J0W1"/>
<keyword evidence="2" id="KW-0547">Nucleotide-binding</keyword>
<dbReference type="Proteomes" id="UP000824028">
    <property type="component" value="Unassembled WGS sequence"/>
</dbReference>
<comment type="similarity">
    <text evidence="1">Belongs to the CbxX/CfxQ family.</text>
</comment>
<dbReference type="EMBL" id="DXBX01000021">
    <property type="protein sequence ID" value="HIZ32423.1"/>
    <property type="molecule type" value="Genomic_DNA"/>
</dbReference>
<dbReference type="FunFam" id="3.40.50.300:FF:000216">
    <property type="entry name" value="Type VII secretion ATPase EccA"/>
    <property type="match status" value="2"/>
</dbReference>
<dbReference type="SUPFAM" id="SSF52540">
    <property type="entry name" value="P-loop containing nucleoside triphosphate hydrolases"/>
    <property type="match status" value="3"/>
</dbReference>
<dbReference type="PRINTS" id="PR00819">
    <property type="entry name" value="CBXCFQXSUPER"/>
</dbReference>
<dbReference type="GO" id="GO:0016887">
    <property type="term" value="F:ATP hydrolysis activity"/>
    <property type="evidence" value="ECO:0007669"/>
    <property type="project" value="InterPro"/>
</dbReference>
<proteinExistence type="inferred from homology"/>
<comment type="caution">
    <text evidence="5">The sequence shown here is derived from an EMBL/GenBank/DDBJ whole genome shotgun (WGS) entry which is preliminary data.</text>
</comment>